<dbReference type="InterPro" id="IPR011989">
    <property type="entry name" value="ARM-like"/>
</dbReference>
<feature type="compositionally biased region" description="Basic and acidic residues" evidence="6">
    <location>
        <begin position="1"/>
        <end position="10"/>
    </location>
</feature>
<feature type="domain" description="SEC7" evidence="7">
    <location>
        <begin position="741"/>
        <end position="931"/>
    </location>
</feature>
<comment type="subcellular location">
    <subcellularLocation>
        <location evidence="5">Cytoplasmic vesicle</location>
        <location evidence="5">COPI-coated vesicle membrane</location>
    </subcellularLocation>
</comment>
<proteinExistence type="predicted"/>
<evidence type="ECO:0000256" key="1">
    <source>
        <dbReference type="ARBA" id="ARBA00022448"/>
    </source>
</evidence>
<feature type="region of interest" description="Disordered" evidence="6">
    <location>
        <begin position="699"/>
        <end position="743"/>
    </location>
</feature>
<dbReference type="Proteomes" id="UP000620104">
    <property type="component" value="Unassembled WGS sequence"/>
</dbReference>
<dbReference type="PANTHER" id="PTHR10663">
    <property type="entry name" value="GUANYL-NUCLEOTIDE EXCHANGE FACTOR"/>
    <property type="match status" value="1"/>
</dbReference>
<feature type="compositionally biased region" description="Acidic residues" evidence="6">
    <location>
        <begin position="11"/>
        <end position="30"/>
    </location>
</feature>
<keyword evidence="2" id="KW-0963">Cytoplasm</keyword>
<dbReference type="GO" id="GO:0015031">
    <property type="term" value="P:protein transport"/>
    <property type="evidence" value="ECO:0007669"/>
    <property type="project" value="UniProtKB-KW"/>
</dbReference>
<dbReference type="EMBL" id="BLZA01000013">
    <property type="protein sequence ID" value="GHJ85787.1"/>
    <property type="molecule type" value="Genomic_DNA"/>
</dbReference>
<evidence type="ECO:0000313" key="8">
    <source>
        <dbReference type="EMBL" id="GHJ85787.1"/>
    </source>
</evidence>
<dbReference type="Gene3D" id="1.10.220.20">
    <property type="match status" value="1"/>
</dbReference>
<evidence type="ECO:0000256" key="4">
    <source>
        <dbReference type="ARBA" id="ARBA00023136"/>
    </source>
</evidence>
<dbReference type="Pfam" id="PF12783">
    <property type="entry name" value="Sec7-like_HUS"/>
    <property type="match status" value="1"/>
</dbReference>
<gene>
    <name evidence="8" type="ORF">NliqN6_2189</name>
</gene>
<dbReference type="FunFam" id="1.10.220.20:FF:000002">
    <property type="entry name" value="Brefeldin A-inhibited guanine nucleotide-exchange protein 1"/>
    <property type="match status" value="1"/>
</dbReference>
<evidence type="ECO:0000259" key="7">
    <source>
        <dbReference type="PROSITE" id="PS50190"/>
    </source>
</evidence>
<dbReference type="InterPro" id="IPR000904">
    <property type="entry name" value="Sec7_dom"/>
</dbReference>
<dbReference type="OrthoDB" id="18431at2759"/>
<evidence type="ECO:0000256" key="2">
    <source>
        <dbReference type="ARBA" id="ARBA00022490"/>
    </source>
</evidence>
<organism evidence="8 9">
    <name type="scientific">Naganishia liquefaciens</name>
    <dbReference type="NCBI Taxonomy" id="104408"/>
    <lineage>
        <taxon>Eukaryota</taxon>
        <taxon>Fungi</taxon>
        <taxon>Dikarya</taxon>
        <taxon>Basidiomycota</taxon>
        <taxon>Agaricomycotina</taxon>
        <taxon>Tremellomycetes</taxon>
        <taxon>Filobasidiales</taxon>
        <taxon>Filobasidiaceae</taxon>
        <taxon>Naganishia</taxon>
    </lineage>
</organism>
<dbReference type="Gene3D" id="1.25.10.10">
    <property type="entry name" value="Leucine-rich Repeat Variant"/>
    <property type="match status" value="1"/>
</dbReference>
<dbReference type="InterPro" id="IPR032629">
    <property type="entry name" value="DCB_dom"/>
</dbReference>
<dbReference type="GO" id="GO:0030663">
    <property type="term" value="C:COPI-coated vesicle membrane"/>
    <property type="evidence" value="ECO:0007669"/>
    <property type="project" value="UniProtKB-SubCell"/>
</dbReference>
<dbReference type="CDD" id="cd00171">
    <property type="entry name" value="Sec7"/>
    <property type="match status" value="1"/>
</dbReference>
<dbReference type="GO" id="GO:0005085">
    <property type="term" value="F:guanyl-nucleotide exchange factor activity"/>
    <property type="evidence" value="ECO:0007669"/>
    <property type="project" value="InterPro"/>
</dbReference>
<name>A0A8H3TRA9_9TREE</name>
<feature type="region of interest" description="Disordered" evidence="6">
    <location>
        <begin position="1"/>
        <end position="137"/>
    </location>
</feature>
<dbReference type="InterPro" id="IPR023394">
    <property type="entry name" value="Sec7_C_sf"/>
</dbReference>
<dbReference type="Pfam" id="PF20252">
    <property type="entry name" value="BIG2_C"/>
    <property type="match status" value="1"/>
</dbReference>
<keyword evidence="3" id="KW-0653">Protein transport</keyword>
<dbReference type="SUPFAM" id="SSF48371">
    <property type="entry name" value="ARM repeat"/>
    <property type="match status" value="1"/>
</dbReference>
<feature type="region of interest" description="Disordered" evidence="6">
    <location>
        <begin position="1597"/>
        <end position="1617"/>
    </location>
</feature>
<feature type="compositionally biased region" description="Basic and acidic residues" evidence="6">
    <location>
        <begin position="62"/>
        <end position="76"/>
    </location>
</feature>
<dbReference type="GO" id="GO:0032012">
    <property type="term" value="P:regulation of ARF protein signal transduction"/>
    <property type="evidence" value="ECO:0007669"/>
    <property type="project" value="InterPro"/>
</dbReference>
<keyword evidence="4" id="KW-0472">Membrane</keyword>
<dbReference type="Gene3D" id="1.10.1000.11">
    <property type="entry name" value="Arf Nucleotide-binding Site Opener,domain 2"/>
    <property type="match status" value="1"/>
</dbReference>
<evidence type="ECO:0000256" key="5">
    <source>
        <dbReference type="ARBA" id="ARBA00060451"/>
    </source>
</evidence>
<keyword evidence="1" id="KW-0813">Transport</keyword>
<dbReference type="FunFam" id="1.10.1000.11:FF:000003">
    <property type="entry name" value="Brefeldin A-inhibited guanine nucleotide-exchange protein 1"/>
    <property type="match status" value="1"/>
</dbReference>
<dbReference type="Pfam" id="PF16213">
    <property type="entry name" value="DCB"/>
    <property type="match status" value="1"/>
</dbReference>
<feature type="compositionally biased region" description="Polar residues" evidence="6">
    <location>
        <begin position="354"/>
        <end position="374"/>
    </location>
</feature>
<dbReference type="InterPro" id="IPR015403">
    <property type="entry name" value="Mon2/Sec7/BIG1-like_HDS"/>
</dbReference>
<feature type="compositionally biased region" description="Low complexity" evidence="6">
    <location>
        <begin position="121"/>
        <end position="135"/>
    </location>
</feature>
<comment type="caution">
    <text evidence="8">The sequence shown here is derived from an EMBL/GenBank/DDBJ whole genome shotgun (WGS) entry which is preliminary data.</text>
</comment>
<keyword evidence="9" id="KW-1185">Reference proteome</keyword>
<dbReference type="SMART" id="SM00222">
    <property type="entry name" value="Sec7"/>
    <property type="match status" value="1"/>
</dbReference>
<evidence type="ECO:0000313" key="9">
    <source>
        <dbReference type="Proteomes" id="UP000620104"/>
    </source>
</evidence>
<feature type="compositionally biased region" description="Polar residues" evidence="6">
    <location>
        <begin position="721"/>
        <end position="732"/>
    </location>
</feature>
<dbReference type="SUPFAM" id="SSF48425">
    <property type="entry name" value="Sec7 domain"/>
    <property type="match status" value="1"/>
</dbReference>
<protein>
    <recommendedName>
        <fullName evidence="7">SEC7 domain-containing protein</fullName>
    </recommendedName>
</protein>
<dbReference type="InterPro" id="IPR032691">
    <property type="entry name" value="Mon2/Sec7/BIG1-like_HUS"/>
</dbReference>
<evidence type="ECO:0000256" key="3">
    <source>
        <dbReference type="ARBA" id="ARBA00022927"/>
    </source>
</evidence>
<accession>A0A8H3TRA9</accession>
<reference evidence="8" key="1">
    <citation type="submission" date="2020-07" db="EMBL/GenBank/DDBJ databases">
        <title>Draft Genome Sequence of a Deep-Sea Yeast, Naganishia (Cryptococcus) liquefaciens strain N6.</title>
        <authorList>
            <person name="Han Y.W."/>
            <person name="Kajitani R."/>
            <person name="Morimoto H."/>
            <person name="Parhat M."/>
            <person name="Tsubouchi H."/>
            <person name="Bakenova O."/>
            <person name="Ogata M."/>
            <person name="Argunhan B."/>
            <person name="Aoki R."/>
            <person name="Kajiwara S."/>
            <person name="Itoh T."/>
            <person name="Iwasaki H."/>
        </authorList>
    </citation>
    <scope>NUCLEOTIDE SEQUENCE</scope>
    <source>
        <strain evidence="8">N6</strain>
    </source>
</reference>
<dbReference type="InterPro" id="IPR016024">
    <property type="entry name" value="ARM-type_fold"/>
</dbReference>
<evidence type="ECO:0000256" key="6">
    <source>
        <dbReference type="SAM" id="MobiDB-lite"/>
    </source>
</evidence>
<dbReference type="PROSITE" id="PS50190">
    <property type="entry name" value="SEC7"/>
    <property type="match status" value="1"/>
</dbReference>
<dbReference type="Pfam" id="PF09324">
    <property type="entry name" value="Sec7-like_HDS"/>
    <property type="match status" value="1"/>
</dbReference>
<sequence length="1842" mass="206081">METESEKDAVVQDEEAMDEMAEVSLDEPEQQEPAGQVPESMPSGNSGEVIADKDDVEAPPVPEKDESAQAEPERAELTQPQPVEPKFEPAQGQEDAATPSTAPVESPPTRPPSGMFGQHMRTQSSRTSISLSRSSMQGGPQLSAALIIPGLETIAESKEAKKNPALLQAAQKALDLCKGNEAYSQPRAILEPLRLGCETHSEKLVIPALDLLAKLVSHSFFFEQSSPEGQSPLADLIAHVITMSYTENSSPAVGLQVVKALLSLVLSSTLLIHQSSLLKAVRTVYNVYLISSDTTNQMIAQGGLTQMVHHIFARIDRDAVRTRPATPRAPVQNGRTRSPVAEEAVAEESDPAVQTSSQDTEKPTLTVTSFSAPNPNDGIHLDNENVQSLEKLPAHPLPISSAAQSDGNLVEPQPLYTNTDETDGGVRQLSTAQLFVKDAFLVFRALCKLNMEPLLSESEKDPRAHDLRSKLLSLHLVLSVLRSHSDLFADPSITIPSASSNGDTAFLQATKQYICLSLSRNALSSVPQVYELSIEIFFVLLQSLRAQMKKEIEVLFNEIFIPILEMRHASLRQKSTALAVFLKLCQDPQMLVDIYINYDCDRASIENIYERLVNVIAKIGQIPPGTYGKSDDLVENGKNQTQMLLAGFSTGTSSDYNRILQKYPGLAGEARLKRQSLECVVGTLKSLVAWVQANKVPERDEDITNGESPATPRRSEHRMSVASSANASTPDVTLQEDDPEKLESARQRKVSMLEGIRMFNFKPKKGIQYLIDHKFIRSNKPEDIARFLLRTEGLNKATIGEYLGDGDEANVAVMHAFVDMLDFTDLPFTEAVRLYLQSFRLPGEAQKIDRFMLKFAERYIANNPSTVFANADTAYILAFSVIMLNTDAHNKNLKTKRMSKAEFFKNNRGINDGQDLPEEFLGNVYDEIQKNEIKMKDEIEVAPAQNTAGLAGTLANVGRDLHKEAYVLQSEAVSNKAEALFKTLVRQQRRTGKNDHFYSASHLEHVRPMFEVAWMPCLAAISGPMQETEDMTAIILCLDGFKNAIKIAGLFDLELERNAYLSTVAKFTYLSNLAEMRPKNVEAIKTLLDIAISDGNNLKSSWREVLTCLSQLERMQLISAGMDVPELHRRESAVNKKKPGRKLAEEVADESRSTQVTVAADMVFSSSKNLTGSAIVDFVKALSEVSWEEIQSSAASSQPRLFSLQKLVDIAYYNMGRIRLEWSNIWQIVGVHFNQVSCHNNPNVSFFALDALRQLAMRFLEKEELAHFRFQKDFLRPFEYAMTNNVNADAREMILQCLQQMLQARVNNLRSGWSTMFKVFSAASHVLTARVPNYAFDLVTTIYREHFDLVLKYGSFSDFCVCLTDFSKVTKFQKISLQAIGMLQGTVPKLLESPESSTKPYGDEQIDGKLAPGADDKMARYWFPVLFAFYDIIMTGEDLEVRRMALDSLFETLTIHGSGFSLEFWNSICQEVLFPIFSVLQTKKDVSRFSSQEDLSVWLSTTMISALRNLIALYTHYFEILQEYLDGLLDLLCACICQENDTLARIGTSCFQQLLENNVKKLSPSKWERIVTAFVQLFQTTTAHQLFDETLRTEKELAPGDSSADEGNSNLVAPAPLTPMNQETQATEVPRQLTLADRRRIFKQIIVKCVLQLLLIETTHELLQNQDVYNTIPAQHLLRFMGVLDDSYQFARKFNADKELRMALWRVGFMKQLPNLLKQESSSASTLVNVLLRMYNDPRPGHIATRHDILKQLVPLGAHIMRDFNAIDPETQPRNVIAWTPVVTEILHGCCTFENESFSAYLPELYPLVTDMLAREMAVELLHAVRQFYVKTGEVKELIPQE</sequence>
<dbReference type="PANTHER" id="PTHR10663:SF375">
    <property type="entry name" value="LD29171P"/>
    <property type="match status" value="1"/>
</dbReference>
<feature type="region of interest" description="Disordered" evidence="6">
    <location>
        <begin position="319"/>
        <end position="382"/>
    </location>
</feature>
<dbReference type="Pfam" id="PF01369">
    <property type="entry name" value="Sec7"/>
    <property type="match status" value="1"/>
</dbReference>
<dbReference type="InterPro" id="IPR046455">
    <property type="entry name" value="Sec7/BIG1-like_C"/>
</dbReference>
<dbReference type="InterPro" id="IPR035999">
    <property type="entry name" value="Sec7_dom_sf"/>
</dbReference>